<evidence type="ECO:0000313" key="2">
    <source>
        <dbReference type="EMBL" id="KAJ0192585.1"/>
    </source>
</evidence>
<dbReference type="Proteomes" id="UP000235145">
    <property type="component" value="Unassembled WGS sequence"/>
</dbReference>
<reference evidence="2 3" key="1">
    <citation type="journal article" date="2017" name="Nat. Commun.">
        <title>Genome assembly with in vitro proximity ligation data and whole-genome triplication in lettuce.</title>
        <authorList>
            <person name="Reyes-Chin-Wo S."/>
            <person name="Wang Z."/>
            <person name="Yang X."/>
            <person name="Kozik A."/>
            <person name="Arikit S."/>
            <person name="Song C."/>
            <person name="Xia L."/>
            <person name="Froenicke L."/>
            <person name="Lavelle D.O."/>
            <person name="Truco M.J."/>
            <person name="Xia R."/>
            <person name="Zhu S."/>
            <person name="Xu C."/>
            <person name="Xu H."/>
            <person name="Xu X."/>
            <person name="Cox K."/>
            <person name="Korf I."/>
            <person name="Meyers B.C."/>
            <person name="Michelmore R.W."/>
        </authorList>
    </citation>
    <scope>NUCLEOTIDE SEQUENCE [LARGE SCALE GENOMIC DNA]</scope>
    <source>
        <strain evidence="3">cv. Salinas</strain>
        <tissue evidence="2">Seedlings</tissue>
    </source>
</reference>
<proteinExistence type="predicted"/>
<evidence type="ECO:0000259" key="1">
    <source>
        <dbReference type="Pfam" id="PF13960"/>
    </source>
</evidence>
<dbReference type="AlphaFoldDB" id="A0A9R1UTE6"/>
<organism evidence="2 3">
    <name type="scientific">Lactuca sativa</name>
    <name type="common">Garden lettuce</name>
    <dbReference type="NCBI Taxonomy" id="4236"/>
    <lineage>
        <taxon>Eukaryota</taxon>
        <taxon>Viridiplantae</taxon>
        <taxon>Streptophyta</taxon>
        <taxon>Embryophyta</taxon>
        <taxon>Tracheophyta</taxon>
        <taxon>Spermatophyta</taxon>
        <taxon>Magnoliopsida</taxon>
        <taxon>eudicotyledons</taxon>
        <taxon>Gunneridae</taxon>
        <taxon>Pentapetalae</taxon>
        <taxon>asterids</taxon>
        <taxon>campanulids</taxon>
        <taxon>Asterales</taxon>
        <taxon>Asteraceae</taxon>
        <taxon>Cichorioideae</taxon>
        <taxon>Cichorieae</taxon>
        <taxon>Lactucinae</taxon>
        <taxon>Lactuca</taxon>
    </lineage>
</organism>
<dbReference type="EMBL" id="NBSK02000008">
    <property type="protein sequence ID" value="KAJ0192585.1"/>
    <property type="molecule type" value="Genomic_DNA"/>
</dbReference>
<dbReference type="Pfam" id="PF13960">
    <property type="entry name" value="DUF4218"/>
    <property type="match status" value="1"/>
</dbReference>
<dbReference type="PANTHER" id="PTHR10775">
    <property type="entry name" value="OS08G0208400 PROTEIN"/>
    <property type="match status" value="1"/>
</dbReference>
<gene>
    <name evidence="2" type="ORF">LSAT_V11C800443280</name>
</gene>
<dbReference type="InterPro" id="IPR025452">
    <property type="entry name" value="DUF4218"/>
</dbReference>
<dbReference type="PANTHER" id="PTHR10775:SF181">
    <property type="entry name" value="TRANSPOSON, EN_SPM-LIKE, TRANSPOSASE-ASSOCIATED DOMAIN PROTEIN-RELATED"/>
    <property type="match status" value="1"/>
</dbReference>
<sequence>MYKWLIFQDALLEKHLIMSIRSVNESKLFELPYWSKLLMRHNLDVMHIGKNVHDNIVRTLLNDPVKSKDTTNARLDLVDLNIRKDQWLRERNGKFEKPHANFTLTKDECVEFYKFIKSVRLPDGYASNISRCATDSNTLGGMKTHDCQVLLQKILPIAILPFLNNEIQLEDMKTGIVIILCKLEKIFPSSFFTIMVHLCIYYQRRHY</sequence>
<feature type="domain" description="DUF4218" evidence="1">
    <location>
        <begin position="168"/>
        <end position="202"/>
    </location>
</feature>
<accession>A0A9R1UTE6</accession>
<comment type="caution">
    <text evidence="2">The sequence shown here is derived from an EMBL/GenBank/DDBJ whole genome shotgun (WGS) entry which is preliminary data.</text>
</comment>
<name>A0A9R1UTE6_LACSA</name>
<evidence type="ECO:0000313" key="3">
    <source>
        <dbReference type="Proteomes" id="UP000235145"/>
    </source>
</evidence>
<protein>
    <recommendedName>
        <fullName evidence="1">DUF4218 domain-containing protein</fullName>
    </recommendedName>
</protein>
<keyword evidence="3" id="KW-1185">Reference proteome</keyword>